<dbReference type="Proteomes" id="UP000275078">
    <property type="component" value="Unassembled WGS sequence"/>
</dbReference>
<dbReference type="EMBL" id="ML119664">
    <property type="protein sequence ID" value="RPA83496.1"/>
    <property type="molecule type" value="Genomic_DNA"/>
</dbReference>
<dbReference type="AlphaFoldDB" id="A0A3N4ID78"/>
<evidence type="ECO:0000313" key="3">
    <source>
        <dbReference type="Proteomes" id="UP000275078"/>
    </source>
</evidence>
<gene>
    <name evidence="2" type="ORF">BJ508DRAFT_66671</name>
</gene>
<protein>
    <submittedName>
        <fullName evidence="2">Uncharacterized protein</fullName>
    </submittedName>
</protein>
<organism evidence="2 3">
    <name type="scientific">Ascobolus immersus RN42</name>
    <dbReference type="NCBI Taxonomy" id="1160509"/>
    <lineage>
        <taxon>Eukaryota</taxon>
        <taxon>Fungi</taxon>
        <taxon>Dikarya</taxon>
        <taxon>Ascomycota</taxon>
        <taxon>Pezizomycotina</taxon>
        <taxon>Pezizomycetes</taxon>
        <taxon>Pezizales</taxon>
        <taxon>Ascobolaceae</taxon>
        <taxon>Ascobolus</taxon>
    </lineage>
</organism>
<proteinExistence type="predicted"/>
<accession>A0A3N4ID78</accession>
<name>A0A3N4ID78_ASCIM</name>
<keyword evidence="3" id="KW-1185">Reference proteome</keyword>
<feature type="region of interest" description="Disordered" evidence="1">
    <location>
        <begin position="93"/>
        <end position="115"/>
    </location>
</feature>
<evidence type="ECO:0000313" key="2">
    <source>
        <dbReference type="EMBL" id="RPA83496.1"/>
    </source>
</evidence>
<reference evidence="2 3" key="1">
    <citation type="journal article" date="2018" name="Nat. Ecol. Evol.">
        <title>Pezizomycetes genomes reveal the molecular basis of ectomycorrhizal truffle lifestyle.</title>
        <authorList>
            <person name="Murat C."/>
            <person name="Payen T."/>
            <person name="Noel B."/>
            <person name="Kuo A."/>
            <person name="Morin E."/>
            <person name="Chen J."/>
            <person name="Kohler A."/>
            <person name="Krizsan K."/>
            <person name="Balestrini R."/>
            <person name="Da Silva C."/>
            <person name="Montanini B."/>
            <person name="Hainaut M."/>
            <person name="Levati E."/>
            <person name="Barry K.W."/>
            <person name="Belfiori B."/>
            <person name="Cichocki N."/>
            <person name="Clum A."/>
            <person name="Dockter R.B."/>
            <person name="Fauchery L."/>
            <person name="Guy J."/>
            <person name="Iotti M."/>
            <person name="Le Tacon F."/>
            <person name="Lindquist E.A."/>
            <person name="Lipzen A."/>
            <person name="Malagnac F."/>
            <person name="Mello A."/>
            <person name="Molinier V."/>
            <person name="Miyauchi S."/>
            <person name="Poulain J."/>
            <person name="Riccioni C."/>
            <person name="Rubini A."/>
            <person name="Sitrit Y."/>
            <person name="Splivallo R."/>
            <person name="Traeger S."/>
            <person name="Wang M."/>
            <person name="Zifcakova L."/>
            <person name="Wipf D."/>
            <person name="Zambonelli A."/>
            <person name="Paolocci F."/>
            <person name="Nowrousian M."/>
            <person name="Ottonello S."/>
            <person name="Baldrian P."/>
            <person name="Spatafora J.W."/>
            <person name="Henrissat B."/>
            <person name="Nagy L.G."/>
            <person name="Aury J.M."/>
            <person name="Wincker P."/>
            <person name="Grigoriev I.V."/>
            <person name="Bonfante P."/>
            <person name="Martin F.M."/>
        </authorList>
    </citation>
    <scope>NUCLEOTIDE SEQUENCE [LARGE SCALE GENOMIC DNA]</scope>
    <source>
        <strain evidence="2 3">RN42</strain>
    </source>
</reference>
<sequence length="115" mass="12986">MHPIFLFVSLFGVRGICGSGVVDMLLLVRLADGRLWSHCCATAIYRPYYLCVPSPLHPRLLKRVQRNGTFHHHRGRRMLRITHTWTSPDVTWSRKGLESHGEAGLSTGSVPDARP</sequence>
<evidence type="ECO:0000256" key="1">
    <source>
        <dbReference type="SAM" id="MobiDB-lite"/>
    </source>
</evidence>